<gene>
    <name evidence="1" type="ORF">DespoDRAFT_00421</name>
</gene>
<accession>I5AYY0</accession>
<dbReference type="AlphaFoldDB" id="I5AYY0"/>
<proteinExistence type="predicted"/>
<dbReference type="Proteomes" id="UP000005778">
    <property type="component" value="Chromosome"/>
</dbReference>
<protein>
    <submittedName>
        <fullName evidence="1">Uncharacterized protein</fullName>
    </submittedName>
</protein>
<dbReference type="EMBL" id="CM001488">
    <property type="protein sequence ID" value="EIM62443.1"/>
    <property type="molecule type" value="Genomic_DNA"/>
</dbReference>
<evidence type="ECO:0000313" key="2">
    <source>
        <dbReference type="Proteomes" id="UP000005778"/>
    </source>
</evidence>
<organism evidence="1 2">
    <name type="scientific">Desulfobacter postgatei 2ac9</name>
    <dbReference type="NCBI Taxonomy" id="879212"/>
    <lineage>
        <taxon>Bacteria</taxon>
        <taxon>Pseudomonadati</taxon>
        <taxon>Thermodesulfobacteriota</taxon>
        <taxon>Desulfobacteria</taxon>
        <taxon>Desulfobacterales</taxon>
        <taxon>Desulfobacteraceae</taxon>
        <taxon>Desulfobacter</taxon>
    </lineage>
</organism>
<sequence length="81" mass="9262">MTDAGKEGIDLESAWERIKQYDIVHIGKGKKVLTFSPDETNREEILKSAIGRSGNLRAPTIEIDKMLMIGYNDEMYQRVMD</sequence>
<name>I5AYY0_9BACT</name>
<reference evidence="1 2" key="2">
    <citation type="submission" date="2012-02" db="EMBL/GenBank/DDBJ databases">
        <title>Improved High-Quality Draft sequence of Desulfobacter postgatei 2ac9.</title>
        <authorList>
            <consortium name="US DOE Joint Genome Institute"/>
            <person name="Lucas S."/>
            <person name="Han J."/>
            <person name="Lapidus A."/>
            <person name="Cheng J.-F."/>
            <person name="Goodwin L."/>
            <person name="Pitluck S."/>
            <person name="Peters L."/>
            <person name="Ovchinnikova G."/>
            <person name="Held B."/>
            <person name="Detter J.C."/>
            <person name="Han C."/>
            <person name="Tapia R."/>
            <person name="Land M."/>
            <person name="Hauser L."/>
            <person name="Kyrpides N."/>
            <person name="Ivanova N."/>
            <person name="Pagani I."/>
            <person name="Orellana R."/>
            <person name="Lovley D."/>
            <person name="Woyke T."/>
        </authorList>
    </citation>
    <scope>NUCLEOTIDE SEQUENCE [LARGE SCALE GENOMIC DNA]</scope>
    <source>
        <strain evidence="1 2">2ac9</strain>
    </source>
</reference>
<dbReference type="eggNOG" id="COG1393">
    <property type="taxonomic scope" value="Bacteria"/>
</dbReference>
<keyword evidence="2" id="KW-1185">Reference proteome</keyword>
<dbReference type="OrthoDB" id="7063904at2"/>
<dbReference type="HOGENOM" id="CLU_172411_0_0_7"/>
<evidence type="ECO:0000313" key="1">
    <source>
        <dbReference type="EMBL" id="EIM62443.1"/>
    </source>
</evidence>
<dbReference type="STRING" id="879212.DespoDRAFT_00421"/>
<reference evidence="1 2" key="1">
    <citation type="submission" date="2011-09" db="EMBL/GenBank/DDBJ databases">
        <authorList>
            <consortium name="US DOE Joint Genome Institute (JGI-PGF)"/>
            <person name="Lucas S."/>
            <person name="Han J."/>
            <person name="Lapidus A."/>
            <person name="Cheng J.-F."/>
            <person name="Goodwin L."/>
            <person name="Pitluck S."/>
            <person name="Peters L."/>
            <person name="Land M.L."/>
            <person name="Hauser L."/>
            <person name="Orellana R."/>
            <person name="Lovley D."/>
            <person name="Woyke T.J."/>
        </authorList>
    </citation>
    <scope>NUCLEOTIDE SEQUENCE [LARGE SCALE GENOMIC DNA]</scope>
    <source>
        <strain evidence="1 2">2ac9</strain>
    </source>
</reference>